<reference evidence="3" key="2">
    <citation type="submission" date="2022-04" db="EMBL/GenBank/DDBJ databases">
        <title>Genomic draft of R. solanacearum strain IPO1609, a phylotype IIB1/biovar 2/race 3 strain isolated from potato in Europe.</title>
        <authorList>
            <person name="Boucher C."/>
            <person name="Carrere S."/>
            <person name="Dossat C."/>
            <person name="Elbaz M."/>
            <person name="Genin S."/>
            <person name="Gouzy J."/>
            <person name="Prior P."/>
            <person name="Segurens B."/>
            <person name="Wincker P."/>
        </authorList>
    </citation>
    <scope>NUCLEOTIDE SEQUENCE</scope>
    <source>
        <strain evidence="3">IPO1609</strain>
    </source>
</reference>
<dbReference type="InterPro" id="IPR051610">
    <property type="entry name" value="GPI/OXD"/>
</dbReference>
<dbReference type="Gene3D" id="2.60.120.10">
    <property type="entry name" value="Jelly Rolls"/>
    <property type="match status" value="1"/>
</dbReference>
<dbReference type="InterPro" id="IPR014710">
    <property type="entry name" value="RmlC-like_jellyroll"/>
</dbReference>
<dbReference type="CDD" id="cd02224">
    <property type="entry name" value="cupin_SPO2919-like"/>
    <property type="match status" value="1"/>
</dbReference>
<reference evidence="3" key="1">
    <citation type="submission" date="2014-11" db="EMBL/GenBank/DDBJ databases">
        <authorList>
            <person name="Genoscope - CEA"/>
        </authorList>
    </citation>
    <scope>NUCLEOTIDE SEQUENCE</scope>
    <source>
        <strain evidence="3">IPO1609</strain>
    </source>
</reference>
<protein>
    <recommendedName>
        <fullName evidence="2">Cupin type-2 domain-containing protein</fullName>
    </recommendedName>
</protein>
<dbReference type="GO" id="GO:0046872">
    <property type="term" value="F:metal ion binding"/>
    <property type="evidence" value="ECO:0007669"/>
    <property type="project" value="UniProtKB-KW"/>
</dbReference>
<keyword evidence="1" id="KW-0479">Metal-binding</keyword>
<evidence type="ECO:0000256" key="1">
    <source>
        <dbReference type="ARBA" id="ARBA00022723"/>
    </source>
</evidence>
<proteinExistence type="predicted"/>
<dbReference type="EMBL" id="LN651282">
    <property type="protein sequence ID" value="CEJ20260.1"/>
    <property type="molecule type" value="Genomic_DNA"/>
</dbReference>
<accession>A0ABF7RFA5</accession>
<sequence length="174" mass="19538">MPAGPPLPTEIEKNTMPSQSPYLMRAADIAARTQSYSHPWNSLSEIHGTMMGRLLGLKRTGVNFARVPPGKESFVYHAHQREEEWIYILSGEGQAEIDDGIYLVRAGDFMAFPTGIAHHLRNCGRDDLVYLCGGEHLNIEIADFPRLGKRMLRRGEQVDIVDIHPERELTPFGA</sequence>
<dbReference type="Pfam" id="PF07883">
    <property type="entry name" value="Cupin_2"/>
    <property type="match status" value="1"/>
</dbReference>
<organism evidence="3 4">
    <name type="scientific">Ralstonia solanacearum IPO1609</name>
    <dbReference type="NCBI Taxonomy" id="564066"/>
    <lineage>
        <taxon>Bacteria</taxon>
        <taxon>Pseudomonadati</taxon>
        <taxon>Pseudomonadota</taxon>
        <taxon>Betaproteobacteria</taxon>
        <taxon>Burkholderiales</taxon>
        <taxon>Burkholderiaceae</taxon>
        <taxon>Ralstonia</taxon>
        <taxon>Ralstonia solanacearum species complex</taxon>
    </lineage>
</organism>
<dbReference type="PANTHER" id="PTHR35848">
    <property type="entry name" value="OXALATE-BINDING PROTEIN"/>
    <property type="match status" value="1"/>
</dbReference>
<evidence type="ECO:0000313" key="3">
    <source>
        <dbReference type="EMBL" id="CEJ20260.1"/>
    </source>
</evidence>
<dbReference type="InterPro" id="IPR011051">
    <property type="entry name" value="RmlC_Cupin_sf"/>
</dbReference>
<feature type="domain" description="Cupin type-2" evidence="2">
    <location>
        <begin position="65"/>
        <end position="132"/>
    </location>
</feature>
<gene>
    <name evidence="3" type="ORF">RSIPO_02431</name>
</gene>
<keyword evidence="4" id="KW-1185">Reference proteome</keyword>
<name>A0ABF7RFA5_RALSL</name>
<dbReference type="PANTHER" id="PTHR35848:SF6">
    <property type="entry name" value="CUPIN TYPE-2 DOMAIN-CONTAINING PROTEIN"/>
    <property type="match status" value="1"/>
</dbReference>
<dbReference type="SUPFAM" id="SSF51182">
    <property type="entry name" value="RmlC-like cupins"/>
    <property type="match status" value="1"/>
</dbReference>
<evidence type="ECO:0000313" key="4">
    <source>
        <dbReference type="Proteomes" id="UP000053470"/>
    </source>
</evidence>
<dbReference type="AlphaFoldDB" id="A0ABF7RFA5"/>
<dbReference type="Proteomes" id="UP000053470">
    <property type="component" value="Unassembled WGS sequence"/>
</dbReference>
<evidence type="ECO:0000259" key="2">
    <source>
        <dbReference type="Pfam" id="PF07883"/>
    </source>
</evidence>
<dbReference type="InterPro" id="IPR013096">
    <property type="entry name" value="Cupin_2"/>
</dbReference>